<dbReference type="AlphaFoldDB" id="A0A2V1D5Q6"/>
<dbReference type="STRING" id="97972.A0A2V1D5Q6"/>
<dbReference type="InterPro" id="IPR025444">
    <property type="entry name" value="Monooxy_af470"/>
</dbReference>
<keyword evidence="2" id="KW-1185">Reference proteome</keyword>
<dbReference type="EMBL" id="KZ805595">
    <property type="protein sequence ID" value="PVH93342.1"/>
    <property type="molecule type" value="Genomic_DNA"/>
</dbReference>
<protein>
    <recommendedName>
        <fullName evidence="3">DUF4188 domain-containing protein</fullName>
    </recommendedName>
</protein>
<name>A0A2V1D5Q6_9PLEO</name>
<evidence type="ECO:0000313" key="1">
    <source>
        <dbReference type="EMBL" id="PVH93342.1"/>
    </source>
</evidence>
<organism evidence="1 2">
    <name type="scientific">Periconia macrospinosa</name>
    <dbReference type="NCBI Taxonomy" id="97972"/>
    <lineage>
        <taxon>Eukaryota</taxon>
        <taxon>Fungi</taxon>
        <taxon>Dikarya</taxon>
        <taxon>Ascomycota</taxon>
        <taxon>Pezizomycotina</taxon>
        <taxon>Dothideomycetes</taxon>
        <taxon>Pleosporomycetidae</taxon>
        <taxon>Pleosporales</taxon>
        <taxon>Massarineae</taxon>
        <taxon>Periconiaceae</taxon>
        <taxon>Periconia</taxon>
    </lineage>
</organism>
<accession>A0A2V1D5Q6</accession>
<proteinExistence type="predicted"/>
<reference evidence="1 2" key="1">
    <citation type="journal article" date="2018" name="Sci. Rep.">
        <title>Comparative genomics provides insights into the lifestyle and reveals functional heterogeneity of dark septate endophytic fungi.</title>
        <authorList>
            <person name="Knapp D.G."/>
            <person name="Nemeth J.B."/>
            <person name="Barry K."/>
            <person name="Hainaut M."/>
            <person name="Henrissat B."/>
            <person name="Johnson J."/>
            <person name="Kuo A."/>
            <person name="Lim J.H.P."/>
            <person name="Lipzen A."/>
            <person name="Nolan M."/>
            <person name="Ohm R.A."/>
            <person name="Tamas L."/>
            <person name="Grigoriev I.V."/>
            <person name="Spatafora J.W."/>
            <person name="Nagy L.G."/>
            <person name="Kovacs G.M."/>
        </authorList>
    </citation>
    <scope>NUCLEOTIDE SEQUENCE [LARGE SCALE GENOMIC DNA]</scope>
    <source>
        <strain evidence="1 2">DSE2036</strain>
    </source>
</reference>
<evidence type="ECO:0008006" key="3">
    <source>
        <dbReference type="Google" id="ProtNLM"/>
    </source>
</evidence>
<sequence length="256" mass="28769">MPPFYLPKLPSILRGDDFQLSTWLALGSVLSSISAFFLPSWVTVGIPALIIGKRILWTYLHATGTIKMESSAKMGRWTAIFPPKALPSEKSDTVMFILGARTLHPMGRLAPGMKDLGQYFGAAWKEAEEDREKWGYLGRAPILYGATGDGGTTMIWLTYWKSLEQLSAFAHGASHRILWDGYLAKKWPHLGIMHETYHAGSRDWENVYYNFQPYGMGSVEFPNGDDKPVSTLREVKGHQLNSMFARLGRKDGVRIL</sequence>
<dbReference type="OrthoDB" id="3202396at2759"/>
<dbReference type="Proteomes" id="UP000244855">
    <property type="component" value="Unassembled WGS sequence"/>
</dbReference>
<gene>
    <name evidence="1" type="ORF">DM02DRAFT_604096</name>
</gene>
<dbReference type="Pfam" id="PF13826">
    <property type="entry name" value="Monooxy_af470-like"/>
    <property type="match status" value="1"/>
</dbReference>
<evidence type="ECO:0000313" key="2">
    <source>
        <dbReference type="Proteomes" id="UP000244855"/>
    </source>
</evidence>